<evidence type="ECO:0000313" key="2">
    <source>
        <dbReference type="Proteomes" id="UP000273828"/>
    </source>
</evidence>
<reference evidence="1 2" key="1">
    <citation type="submission" date="2018-10" db="EMBL/GenBank/DDBJ databases">
        <title>Natrarchaeobius chitinivorans gen. nov., sp. nov., and Natrarchaeobius haloalkaliphilus sp. nov., alkaliphilic, chitin-utilizing haloarchaea from hypersaline alkaline lakes.</title>
        <authorList>
            <person name="Sorokin D.Y."/>
            <person name="Elcheninov A.G."/>
            <person name="Kostrikina N.A."/>
            <person name="Bale N.J."/>
            <person name="Sinninghe Damste J.S."/>
            <person name="Khijniak T.V."/>
            <person name="Kublanov I.V."/>
            <person name="Toshchakov S.V."/>
        </authorList>
    </citation>
    <scope>NUCLEOTIDE SEQUENCE [LARGE SCALE GENOMIC DNA]</scope>
    <source>
        <strain evidence="1 2">AArcht-Sl</strain>
    </source>
</reference>
<comment type="caution">
    <text evidence="1">The sequence shown here is derived from an EMBL/GenBank/DDBJ whole genome shotgun (WGS) entry which is preliminary data.</text>
</comment>
<proteinExistence type="predicted"/>
<dbReference type="Proteomes" id="UP000273828">
    <property type="component" value="Unassembled WGS sequence"/>
</dbReference>
<dbReference type="OrthoDB" id="170269at2157"/>
<evidence type="ECO:0000313" key="1">
    <source>
        <dbReference type="EMBL" id="RQG91539.1"/>
    </source>
</evidence>
<protein>
    <submittedName>
        <fullName evidence="1">Uncharacterized protein</fullName>
    </submittedName>
</protein>
<gene>
    <name evidence="1" type="ORF">EA462_06155</name>
</gene>
<name>A0A3N6P1W2_9EURY</name>
<dbReference type="AlphaFoldDB" id="A0A3N6P1W2"/>
<keyword evidence="2" id="KW-1185">Reference proteome</keyword>
<dbReference type="EMBL" id="REFY01000002">
    <property type="protein sequence ID" value="RQG91539.1"/>
    <property type="molecule type" value="Genomic_DNA"/>
</dbReference>
<sequence>MTTRKRALTMTLTVAMLGSLMFMGFAGTAAASNHDVDQETGDATVTIETAQQNNNAQVGIAESSSSSFSFGSAASDSKYGNTIGASSYSSSNAEVNQVQVGSQSNSANIENVGAESGDNVNFNFGGFNG</sequence>
<accession>A0A3N6P1W2</accession>
<organism evidence="1 2">
    <name type="scientific">Natrarchaeobius halalkaliphilus</name>
    <dbReference type="NCBI Taxonomy" id="1679091"/>
    <lineage>
        <taxon>Archaea</taxon>
        <taxon>Methanobacteriati</taxon>
        <taxon>Methanobacteriota</taxon>
        <taxon>Stenosarchaea group</taxon>
        <taxon>Halobacteria</taxon>
        <taxon>Halobacteriales</taxon>
        <taxon>Natrialbaceae</taxon>
        <taxon>Natrarchaeobius</taxon>
    </lineage>
</organism>